<name>A0A6N7PVW7_9BACT</name>
<evidence type="ECO:0000259" key="4">
    <source>
        <dbReference type="SMART" id="SM00421"/>
    </source>
</evidence>
<reference evidence="5 6" key="1">
    <citation type="submission" date="2019-10" db="EMBL/GenBank/DDBJ databases">
        <title>A soil myxobacterium in the family Polyangiaceae.</title>
        <authorList>
            <person name="Li Y."/>
            <person name="Wang J."/>
        </authorList>
    </citation>
    <scope>NUCLEOTIDE SEQUENCE [LARGE SCALE GENOMIC DNA]</scope>
    <source>
        <strain evidence="5 6">DSM 14734</strain>
    </source>
</reference>
<dbReference type="RefSeq" id="WP_153823179.1">
    <property type="nucleotide sequence ID" value="NZ_WJIE01000011.1"/>
</dbReference>
<dbReference type="SUPFAM" id="SSF46894">
    <property type="entry name" value="C-terminal effector domain of the bipartite response regulators"/>
    <property type="match status" value="1"/>
</dbReference>
<dbReference type="Proteomes" id="UP000440224">
    <property type="component" value="Unassembled WGS sequence"/>
</dbReference>
<protein>
    <recommendedName>
        <fullName evidence="4">HTH luxR-type domain-containing protein</fullName>
    </recommendedName>
</protein>
<organism evidence="5 6">
    <name type="scientific">Polyangium spumosum</name>
    <dbReference type="NCBI Taxonomy" id="889282"/>
    <lineage>
        <taxon>Bacteria</taxon>
        <taxon>Pseudomonadati</taxon>
        <taxon>Myxococcota</taxon>
        <taxon>Polyangia</taxon>
        <taxon>Polyangiales</taxon>
        <taxon>Polyangiaceae</taxon>
        <taxon>Polyangium</taxon>
    </lineage>
</organism>
<comment type="caution">
    <text evidence="5">The sequence shown here is derived from an EMBL/GenBank/DDBJ whole genome shotgun (WGS) entry which is preliminary data.</text>
</comment>
<dbReference type="InterPro" id="IPR036388">
    <property type="entry name" value="WH-like_DNA-bd_sf"/>
</dbReference>
<dbReference type="OrthoDB" id="5495447at2"/>
<dbReference type="PANTHER" id="PTHR44688:SF16">
    <property type="entry name" value="DNA-BINDING TRANSCRIPTIONAL ACTIVATOR DEVR_DOSR"/>
    <property type="match status" value="1"/>
</dbReference>
<sequence length="349" mass="37951">MLSRVAAGDDPTVILDALAPCVPAVAGLLSVVRRDAPQLLISHAMRLPTELLEGWMSTRSEHLEPALRLVLEASPGGFWRDADAIAGPLREGLEVLQALDGFGLGEGAGYKVHQRLVPGRGTEHVMLALLTERGTRFPSTAPALMEALTADVRDAVHRVSLPLVASRSILSQIVEEQGLGYICVSRQSGAVLEVNQRALDLIARYHAGGPPGNRRALLDFAASAQRLTAGGSAWSLRHPDGVAALEVHVHVLAKETHALHEDVHLLSMREWSLPRDLHPRHAESSSILEVLPSRKREIALLLARSSFSYKELAHQLHISPNTFRTHVEHIYRLLGVQSRAGLTKLLNDG</sequence>
<gene>
    <name evidence="5" type="ORF">GF068_31280</name>
</gene>
<evidence type="ECO:0000313" key="6">
    <source>
        <dbReference type="Proteomes" id="UP000440224"/>
    </source>
</evidence>
<feature type="domain" description="HTH luxR-type" evidence="4">
    <location>
        <begin position="288"/>
        <end position="346"/>
    </location>
</feature>
<keyword evidence="6" id="KW-1185">Reference proteome</keyword>
<evidence type="ECO:0000256" key="3">
    <source>
        <dbReference type="ARBA" id="ARBA00023163"/>
    </source>
</evidence>
<dbReference type="PANTHER" id="PTHR44688">
    <property type="entry name" value="DNA-BINDING TRANSCRIPTIONAL ACTIVATOR DEVR_DOSR"/>
    <property type="match status" value="1"/>
</dbReference>
<dbReference type="Pfam" id="PF00196">
    <property type="entry name" value="GerE"/>
    <property type="match status" value="1"/>
</dbReference>
<dbReference type="SMART" id="SM00421">
    <property type="entry name" value="HTH_LUXR"/>
    <property type="match status" value="1"/>
</dbReference>
<proteinExistence type="predicted"/>
<dbReference type="EMBL" id="WJIE01000011">
    <property type="protein sequence ID" value="MRG96372.1"/>
    <property type="molecule type" value="Genomic_DNA"/>
</dbReference>
<dbReference type="InterPro" id="IPR016032">
    <property type="entry name" value="Sig_transdc_resp-reg_C-effctor"/>
</dbReference>
<dbReference type="GO" id="GO:0003677">
    <property type="term" value="F:DNA binding"/>
    <property type="evidence" value="ECO:0007669"/>
    <property type="project" value="UniProtKB-KW"/>
</dbReference>
<keyword evidence="3" id="KW-0804">Transcription</keyword>
<dbReference type="InterPro" id="IPR000792">
    <property type="entry name" value="Tscrpt_reg_LuxR_C"/>
</dbReference>
<evidence type="ECO:0000313" key="5">
    <source>
        <dbReference type="EMBL" id="MRG96372.1"/>
    </source>
</evidence>
<dbReference type="Gene3D" id="1.10.10.10">
    <property type="entry name" value="Winged helix-like DNA-binding domain superfamily/Winged helix DNA-binding domain"/>
    <property type="match status" value="1"/>
</dbReference>
<evidence type="ECO:0000256" key="2">
    <source>
        <dbReference type="ARBA" id="ARBA00023125"/>
    </source>
</evidence>
<keyword evidence="2" id="KW-0238">DNA-binding</keyword>
<accession>A0A6N7PVW7</accession>
<keyword evidence="1" id="KW-0805">Transcription regulation</keyword>
<dbReference type="AlphaFoldDB" id="A0A6N7PVW7"/>
<evidence type="ECO:0000256" key="1">
    <source>
        <dbReference type="ARBA" id="ARBA00023015"/>
    </source>
</evidence>
<dbReference type="GO" id="GO:0006355">
    <property type="term" value="P:regulation of DNA-templated transcription"/>
    <property type="evidence" value="ECO:0007669"/>
    <property type="project" value="InterPro"/>
</dbReference>